<dbReference type="Pfam" id="PF08282">
    <property type="entry name" value="Hydrolase_3"/>
    <property type="match status" value="1"/>
</dbReference>
<proteinExistence type="predicted"/>
<dbReference type="NCBIfam" id="TIGR01484">
    <property type="entry name" value="HAD-SF-IIB"/>
    <property type="match status" value="1"/>
</dbReference>
<dbReference type="InterPro" id="IPR006379">
    <property type="entry name" value="HAD-SF_hydro_IIB"/>
</dbReference>
<sequence length="304" mass="33954">MSNEKIKSVLAFDLDGTLTPRNKFDIHPKGLSELLNYLDKLSHLVIPVTGKPVSYAENIFSTNALEDRGIIAENAGVYRKPGSKKVEVYGPSLDEIKKLRDLIGIGMDKVNVTKIKLFEKEYEVSIDAGDVSILTVFTDPSFVTHRWSFKHEIQANECVEKLNIIIENNSWGKNLEVLAPFPDGGVQVIRKDPKTGKSVDKSSIIRNLHTMYPDLGNVPIAMFGDGHNDIPAMKPKEIIPLTFSNAHDEVIAFVKNKGGFVSEYEAPERNGVVDGIKWLANRNFFGKDKGIILETAKRYSINRL</sequence>
<comment type="caution">
    <text evidence="1">The sequence shown here is derived from an EMBL/GenBank/DDBJ whole genome shotgun (WGS) entry which is preliminary data.</text>
</comment>
<organism evidence="1 2">
    <name type="scientific">Candidatus Woesebacteria bacterium RIFCSPHIGHO2_02_FULL_39_13</name>
    <dbReference type="NCBI Taxonomy" id="1802505"/>
    <lineage>
        <taxon>Bacteria</taxon>
        <taxon>Candidatus Woeseibacteriota</taxon>
    </lineage>
</organism>
<name>A0A1F7YXR0_9BACT</name>
<dbReference type="Proteomes" id="UP000177169">
    <property type="component" value="Unassembled WGS sequence"/>
</dbReference>
<evidence type="ECO:0000313" key="2">
    <source>
        <dbReference type="Proteomes" id="UP000177169"/>
    </source>
</evidence>
<dbReference type="AlphaFoldDB" id="A0A1F7YXR0"/>
<protein>
    <recommendedName>
        <fullName evidence="3">HAD-IIB family hydrolase</fullName>
    </recommendedName>
</protein>
<accession>A0A1F7YXR0</accession>
<dbReference type="InterPro" id="IPR036412">
    <property type="entry name" value="HAD-like_sf"/>
</dbReference>
<evidence type="ECO:0000313" key="1">
    <source>
        <dbReference type="EMBL" id="OGM32047.1"/>
    </source>
</evidence>
<gene>
    <name evidence="1" type="ORF">A3D01_02910</name>
</gene>
<dbReference type="Gene3D" id="3.40.50.1000">
    <property type="entry name" value="HAD superfamily/HAD-like"/>
    <property type="match status" value="2"/>
</dbReference>
<dbReference type="InterPro" id="IPR023214">
    <property type="entry name" value="HAD_sf"/>
</dbReference>
<dbReference type="SUPFAM" id="SSF56784">
    <property type="entry name" value="HAD-like"/>
    <property type="match status" value="1"/>
</dbReference>
<reference evidence="1 2" key="1">
    <citation type="journal article" date="2016" name="Nat. Commun.">
        <title>Thousands of microbial genomes shed light on interconnected biogeochemical processes in an aquifer system.</title>
        <authorList>
            <person name="Anantharaman K."/>
            <person name="Brown C.T."/>
            <person name="Hug L.A."/>
            <person name="Sharon I."/>
            <person name="Castelle C.J."/>
            <person name="Probst A.J."/>
            <person name="Thomas B.C."/>
            <person name="Singh A."/>
            <person name="Wilkins M.J."/>
            <person name="Karaoz U."/>
            <person name="Brodie E.L."/>
            <person name="Williams K.H."/>
            <person name="Hubbard S.S."/>
            <person name="Banfield J.F."/>
        </authorList>
    </citation>
    <scope>NUCLEOTIDE SEQUENCE [LARGE SCALE GENOMIC DNA]</scope>
</reference>
<evidence type="ECO:0008006" key="3">
    <source>
        <dbReference type="Google" id="ProtNLM"/>
    </source>
</evidence>
<dbReference type="GO" id="GO:0016791">
    <property type="term" value="F:phosphatase activity"/>
    <property type="evidence" value="ECO:0007669"/>
    <property type="project" value="UniProtKB-ARBA"/>
</dbReference>
<dbReference type="EMBL" id="MGGR01000036">
    <property type="protein sequence ID" value="OGM32047.1"/>
    <property type="molecule type" value="Genomic_DNA"/>
</dbReference>